<keyword evidence="3" id="KW-0677">Repeat</keyword>
<protein>
    <recommendedName>
        <fullName evidence="9">Transcription factor domain-containing protein</fullName>
    </recommendedName>
</protein>
<keyword evidence="6" id="KW-0539">Nucleus</keyword>
<evidence type="ECO:0000256" key="5">
    <source>
        <dbReference type="ARBA" id="ARBA00022833"/>
    </source>
</evidence>
<evidence type="ECO:0008006" key="9">
    <source>
        <dbReference type="Google" id="ProtNLM"/>
    </source>
</evidence>
<evidence type="ECO:0000256" key="2">
    <source>
        <dbReference type="ARBA" id="ARBA00022723"/>
    </source>
</evidence>
<name>A0A1V6PYV9_9EURO</name>
<dbReference type="GO" id="GO:0000785">
    <property type="term" value="C:chromatin"/>
    <property type="evidence" value="ECO:0007669"/>
    <property type="project" value="TreeGrafter"/>
</dbReference>
<dbReference type="PANTHER" id="PTHR40626">
    <property type="entry name" value="MIP31509P"/>
    <property type="match status" value="1"/>
</dbReference>
<gene>
    <name evidence="7" type="ORF">PENANT_c026G11792</name>
</gene>
<keyword evidence="2" id="KW-0479">Metal-binding</keyword>
<comment type="subcellular location">
    <subcellularLocation>
        <location evidence="1">Nucleus</location>
    </subcellularLocation>
</comment>
<dbReference type="Proteomes" id="UP000191672">
    <property type="component" value="Unassembled WGS sequence"/>
</dbReference>
<evidence type="ECO:0000313" key="8">
    <source>
        <dbReference type="Proteomes" id="UP000191672"/>
    </source>
</evidence>
<comment type="caution">
    <text evidence="7">The sequence shown here is derived from an EMBL/GenBank/DDBJ whole genome shotgun (WGS) entry which is preliminary data.</text>
</comment>
<dbReference type="PANTHER" id="PTHR40626:SF3">
    <property type="entry name" value="TRANSCRIPTION FACTOR WITH C2H2 AND ZN(2)-CYS(6) DNA BINDING DOMAIN (EUROFUNG)-RELATED"/>
    <property type="match status" value="1"/>
</dbReference>
<evidence type="ECO:0000256" key="4">
    <source>
        <dbReference type="ARBA" id="ARBA00022771"/>
    </source>
</evidence>
<keyword evidence="8" id="KW-1185">Reference proteome</keyword>
<accession>A0A1V6PYV9</accession>
<dbReference type="EMBL" id="MDYN01000026">
    <property type="protein sequence ID" value="OQD81676.1"/>
    <property type="molecule type" value="Genomic_DNA"/>
</dbReference>
<sequence length="230" mass="26297">MAIIGSCLSPDARDNEMAKGWFDAVEEMVFDDDWLDEDLGASVPFQNVKDGERLQSLQAAYFVCLYQNWEGSDSSKGRIRRHRYNTVIAVARALQQTAVTHQDFSSLNDESMFEWKEFIETETKIRTICYVYLLDGAFTIFNNTPPRMMVFEMRMCLTSPNQTFQAVTAAECFSLLKQWVYTIPRQCPMASALEMLCKPDLDVEEGRLFANMGILNMFSMITGMATNSWA</sequence>
<keyword evidence="5" id="KW-0862">Zinc</keyword>
<proteinExistence type="predicted"/>
<dbReference type="GO" id="GO:0000978">
    <property type="term" value="F:RNA polymerase II cis-regulatory region sequence-specific DNA binding"/>
    <property type="evidence" value="ECO:0007669"/>
    <property type="project" value="InterPro"/>
</dbReference>
<evidence type="ECO:0000313" key="7">
    <source>
        <dbReference type="EMBL" id="OQD81676.1"/>
    </source>
</evidence>
<evidence type="ECO:0000256" key="1">
    <source>
        <dbReference type="ARBA" id="ARBA00004123"/>
    </source>
</evidence>
<keyword evidence="4" id="KW-0863">Zinc-finger</keyword>
<dbReference type="GO" id="GO:0008270">
    <property type="term" value="F:zinc ion binding"/>
    <property type="evidence" value="ECO:0007669"/>
    <property type="project" value="UniProtKB-KW"/>
</dbReference>
<evidence type="ECO:0000256" key="3">
    <source>
        <dbReference type="ARBA" id="ARBA00022737"/>
    </source>
</evidence>
<organism evidence="7 8">
    <name type="scientific">Penicillium antarcticum</name>
    <dbReference type="NCBI Taxonomy" id="416450"/>
    <lineage>
        <taxon>Eukaryota</taxon>
        <taxon>Fungi</taxon>
        <taxon>Dikarya</taxon>
        <taxon>Ascomycota</taxon>
        <taxon>Pezizomycotina</taxon>
        <taxon>Eurotiomycetes</taxon>
        <taxon>Eurotiomycetidae</taxon>
        <taxon>Eurotiales</taxon>
        <taxon>Aspergillaceae</taxon>
        <taxon>Penicillium</taxon>
    </lineage>
</organism>
<dbReference type="InterPro" id="IPR051059">
    <property type="entry name" value="VerF-like"/>
</dbReference>
<reference evidence="8" key="1">
    <citation type="journal article" date="2017" name="Nat. Microbiol.">
        <title>Global analysis of biosynthetic gene clusters reveals vast potential of secondary metabolite production in Penicillium species.</title>
        <authorList>
            <person name="Nielsen J.C."/>
            <person name="Grijseels S."/>
            <person name="Prigent S."/>
            <person name="Ji B."/>
            <person name="Dainat J."/>
            <person name="Nielsen K.F."/>
            <person name="Frisvad J.C."/>
            <person name="Workman M."/>
            <person name="Nielsen J."/>
        </authorList>
    </citation>
    <scope>NUCLEOTIDE SEQUENCE [LARGE SCALE GENOMIC DNA]</scope>
    <source>
        <strain evidence="8">IBT 31811</strain>
    </source>
</reference>
<evidence type="ECO:0000256" key="6">
    <source>
        <dbReference type="ARBA" id="ARBA00023242"/>
    </source>
</evidence>
<dbReference type="STRING" id="416450.A0A1V6PYV9"/>
<dbReference type="GO" id="GO:0000981">
    <property type="term" value="F:DNA-binding transcription factor activity, RNA polymerase II-specific"/>
    <property type="evidence" value="ECO:0007669"/>
    <property type="project" value="InterPro"/>
</dbReference>
<dbReference type="GO" id="GO:0005634">
    <property type="term" value="C:nucleus"/>
    <property type="evidence" value="ECO:0007669"/>
    <property type="project" value="UniProtKB-SubCell"/>
</dbReference>
<dbReference type="AlphaFoldDB" id="A0A1V6PYV9"/>